<comment type="caution">
    <text evidence="1">The sequence shown here is derived from an EMBL/GenBank/DDBJ whole genome shotgun (WGS) entry which is preliminary data.</text>
</comment>
<accession>A0A843VW95</accession>
<proteinExistence type="predicted"/>
<name>A0A843VW95_COLES</name>
<gene>
    <name evidence="1" type="ORF">Taro_028103</name>
</gene>
<dbReference type="Proteomes" id="UP000652761">
    <property type="component" value="Unassembled WGS sequence"/>
</dbReference>
<reference evidence="1" key="1">
    <citation type="submission" date="2017-07" db="EMBL/GenBank/DDBJ databases">
        <title>Taro Niue Genome Assembly and Annotation.</title>
        <authorList>
            <person name="Atibalentja N."/>
            <person name="Keating K."/>
            <person name="Fields C.J."/>
        </authorList>
    </citation>
    <scope>NUCLEOTIDE SEQUENCE</scope>
    <source>
        <strain evidence="1">Niue_2</strain>
        <tissue evidence="1">Leaf</tissue>
    </source>
</reference>
<evidence type="ECO:0000313" key="1">
    <source>
        <dbReference type="EMBL" id="MQL95439.1"/>
    </source>
</evidence>
<sequence length="50" mass="5618">MSCYLIVEQMLFPKGSPRMFMKAVTLTFNCTDKGIFIPTGRGLPKAFSSR</sequence>
<evidence type="ECO:0000313" key="2">
    <source>
        <dbReference type="Proteomes" id="UP000652761"/>
    </source>
</evidence>
<organism evidence="1 2">
    <name type="scientific">Colocasia esculenta</name>
    <name type="common">Wild taro</name>
    <name type="synonym">Arum esculentum</name>
    <dbReference type="NCBI Taxonomy" id="4460"/>
    <lineage>
        <taxon>Eukaryota</taxon>
        <taxon>Viridiplantae</taxon>
        <taxon>Streptophyta</taxon>
        <taxon>Embryophyta</taxon>
        <taxon>Tracheophyta</taxon>
        <taxon>Spermatophyta</taxon>
        <taxon>Magnoliopsida</taxon>
        <taxon>Liliopsida</taxon>
        <taxon>Araceae</taxon>
        <taxon>Aroideae</taxon>
        <taxon>Colocasieae</taxon>
        <taxon>Colocasia</taxon>
    </lineage>
</organism>
<protein>
    <submittedName>
        <fullName evidence="1">Uncharacterized protein</fullName>
    </submittedName>
</protein>
<dbReference type="EMBL" id="NMUH01001793">
    <property type="protein sequence ID" value="MQL95439.1"/>
    <property type="molecule type" value="Genomic_DNA"/>
</dbReference>
<dbReference type="AlphaFoldDB" id="A0A843VW95"/>
<keyword evidence="2" id="KW-1185">Reference proteome</keyword>